<sequence>MLFSLGHGQHIILPPTGGVENAVPPPGTVPLSAVAPGAKVDPLDSGGIEDGLGSAGARTFGYLFPDADGVPDDGTATVDALKALAKAMTEAAGDPDTEDSSIPPFITYFGQFIDHDITANTDRDAPQPNPISVITGDTVPPLSRDQVVDNIINLRNGTLRLDSLYGEGPNDTAFTAKLRDAMRDPADRSKMRLGTVLPVGPTVDLPADGLQDLPRLGDVVADPQSGLTLADLQELDPGPFKDGFFKDGAVNAPRALIGDGRNDENLIVAQTHLAFLRLHNAIASDLAGDIPDAEARFQEAKRRTTLIYQWMVVNLYLPAICQPGVVDQVKADGALLYKKFRERVAAQGELPLPLEFSVAAFRFGHSMIRAVYDHNRNFEAATFKELFSFTGGDKLGVTAIGQGFDRLPSNWPIDWSRFIGEDPVQPKRMARRIDTKLAPPLSDMFKESSAGGELQRILRNLAERNLRRGHRLNIPSGQACVAAINAFDQARSGAQQADGCKMVYRSGYADHTPPLKGNGLTPLPVEILDEGEAGTALSDGGMLEATPLWFYCLREAEVTQGDTLGPLGSRIVAETLVGLIVEDDQSYWHQGAGGGSWTPDEVPVGGVAVTDVSAMLRVAGLL</sequence>
<dbReference type="EMBL" id="FMVT01000019">
    <property type="protein sequence ID" value="SCY94087.1"/>
    <property type="molecule type" value="Genomic_DNA"/>
</dbReference>
<dbReference type="PROSITE" id="PS50292">
    <property type="entry name" value="PEROXIDASE_3"/>
    <property type="match status" value="1"/>
</dbReference>
<dbReference type="Gene3D" id="1.10.640.10">
    <property type="entry name" value="Haem peroxidase domain superfamily, animal type"/>
    <property type="match status" value="1"/>
</dbReference>
<dbReference type="InterPro" id="IPR010255">
    <property type="entry name" value="Haem_peroxidase_sf"/>
</dbReference>
<reference evidence="4 5" key="1">
    <citation type="submission" date="2016-10" db="EMBL/GenBank/DDBJ databases">
        <authorList>
            <person name="de Groot N.N."/>
        </authorList>
    </citation>
    <scope>NUCLEOTIDE SEQUENCE [LARGE SCALE GENOMIC DNA]</scope>
    <source>
        <strain evidence="4 5">CGMCC 1.8925</strain>
    </source>
</reference>
<dbReference type="GO" id="GO:0020037">
    <property type="term" value="F:heme binding"/>
    <property type="evidence" value="ECO:0007669"/>
    <property type="project" value="InterPro"/>
</dbReference>
<dbReference type="OrthoDB" id="105077at2"/>
<dbReference type="PANTHER" id="PTHR11475:SF4">
    <property type="entry name" value="CHORION PEROXIDASE"/>
    <property type="match status" value="1"/>
</dbReference>
<dbReference type="CDD" id="cd09819">
    <property type="entry name" value="An_peroxidase_bacterial_1"/>
    <property type="match status" value="1"/>
</dbReference>
<keyword evidence="4" id="KW-0575">Peroxidase</keyword>
<dbReference type="GO" id="GO:0005576">
    <property type="term" value="C:extracellular region"/>
    <property type="evidence" value="ECO:0007669"/>
    <property type="project" value="UniProtKB-SubCell"/>
</dbReference>
<evidence type="ECO:0000313" key="5">
    <source>
        <dbReference type="Proteomes" id="UP000199502"/>
    </source>
</evidence>
<keyword evidence="2" id="KW-0964">Secreted</keyword>
<dbReference type="Pfam" id="PF03098">
    <property type="entry name" value="An_peroxidase"/>
    <property type="match status" value="1"/>
</dbReference>
<dbReference type="InterPro" id="IPR037120">
    <property type="entry name" value="Haem_peroxidase_sf_animal"/>
</dbReference>
<keyword evidence="5" id="KW-1185">Reference proteome</keyword>
<name>A0A1G5K0F3_9RHOB</name>
<dbReference type="AlphaFoldDB" id="A0A1G5K0F3"/>
<proteinExistence type="predicted"/>
<evidence type="ECO:0000256" key="1">
    <source>
        <dbReference type="ARBA" id="ARBA00004613"/>
    </source>
</evidence>
<organism evidence="4 5">
    <name type="scientific">Paracoccus tibetensis</name>
    <dbReference type="NCBI Taxonomy" id="336292"/>
    <lineage>
        <taxon>Bacteria</taxon>
        <taxon>Pseudomonadati</taxon>
        <taxon>Pseudomonadota</taxon>
        <taxon>Alphaproteobacteria</taxon>
        <taxon>Rhodobacterales</taxon>
        <taxon>Paracoccaceae</taxon>
        <taxon>Paracoccus</taxon>
    </lineage>
</organism>
<dbReference type="Proteomes" id="UP000199502">
    <property type="component" value="Unassembled WGS sequence"/>
</dbReference>
<evidence type="ECO:0000256" key="3">
    <source>
        <dbReference type="ARBA" id="ARBA00023180"/>
    </source>
</evidence>
<dbReference type="STRING" id="336292.SAMN05660710_03598"/>
<dbReference type="SUPFAM" id="SSF48113">
    <property type="entry name" value="Heme-dependent peroxidases"/>
    <property type="match status" value="1"/>
</dbReference>
<protein>
    <submittedName>
        <fullName evidence="4">Animal haem peroxidase</fullName>
    </submittedName>
</protein>
<dbReference type="InterPro" id="IPR019791">
    <property type="entry name" value="Haem_peroxidase_animal"/>
</dbReference>
<dbReference type="PANTHER" id="PTHR11475">
    <property type="entry name" value="OXIDASE/PEROXIDASE"/>
    <property type="match status" value="1"/>
</dbReference>
<accession>A0A1G5K0F3</accession>
<evidence type="ECO:0000256" key="2">
    <source>
        <dbReference type="ARBA" id="ARBA00022525"/>
    </source>
</evidence>
<evidence type="ECO:0000313" key="4">
    <source>
        <dbReference type="EMBL" id="SCY94087.1"/>
    </source>
</evidence>
<comment type="subcellular location">
    <subcellularLocation>
        <location evidence="1">Secreted</location>
    </subcellularLocation>
</comment>
<keyword evidence="4" id="KW-0560">Oxidoreductase</keyword>
<dbReference type="GO" id="GO:0004601">
    <property type="term" value="F:peroxidase activity"/>
    <property type="evidence" value="ECO:0007669"/>
    <property type="project" value="UniProtKB-KW"/>
</dbReference>
<dbReference type="RefSeq" id="WP_090748035.1">
    <property type="nucleotide sequence ID" value="NZ_FMVT01000019.1"/>
</dbReference>
<gene>
    <name evidence="4" type="ORF">SAMN05660710_03598</name>
</gene>
<dbReference type="GO" id="GO:0006979">
    <property type="term" value="P:response to oxidative stress"/>
    <property type="evidence" value="ECO:0007669"/>
    <property type="project" value="InterPro"/>
</dbReference>
<keyword evidence="3" id="KW-0325">Glycoprotein</keyword>